<keyword evidence="4" id="KW-1185">Reference proteome</keyword>
<keyword evidence="1" id="KW-1133">Transmembrane helix</keyword>
<feature type="transmembrane region" description="Helical" evidence="1">
    <location>
        <begin position="235"/>
        <end position="257"/>
    </location>
</feature>
<keyword evidence="2" id="KW-0732">Signal</keyword>
<dbReference type="Proteomes" id="UP000000560">
    <property type="component" value="Chromosome II"/>
</dbReference>
<dbReference type="InParanoid" id="Q5AU56"/>
<accession>C8V6Y7</accession>
<feature type="chain" id="PRO_5030175723" evidence="2">
    <location>
        <begin position="30"/>
        <end position="722"/>
    </location>
</feature>
<evidence type="ECO:0000256" key="1">
    <source>
        <dbReference type="SAM" id="Phobius"/>
    </source>
</evidence>
<organism evidence="3 4">
    <name type="scientific">Emericella nidulans (strain FGSC A4 / ATCC 38163 / CBS 112.46 / NRRL 194 / M139)</name>
    <name type="common">Aspergillus nidulans</name>
    <dbReference type="NCBI Taxonomy" id="227321"/>
    <lineage>
        <taxon>Eukaryota</taxon>
        <taxon>Fungi</taxon>
        <taxon>Dikarya</taxon>
        <taxon>Ascomycota</taxon>
        <taxon>Pezizomycotina</taxon>
        <taxon>Eurotiomycetes</taxon>
        <taxon>Eurotiomycetidae</taxon>
        <taxon>Eurotiales</taxon>
        <taxon>Aspergillaceae</taxon>
        <taxon>Aspergillus</taxon>
        <taxon>Aspergillus subgen. Nidulantes</taxon>
    </lineage>
</organism>
<reference evidence="4" key="1">
    <citation type="journal article" date="2005" name="Nature">
        <title>Sequencing of Aspergillus nidulans and comparative analysis with A. fumigatus and A. oryzae.</title>
        <authorList>
            <person name="Galagan J.E."/>
            <person name="Calvo S.E."/>
            <person name="Cuomo C."/>
            <person name="Ma L.J."/>
            <person name="Wortman J.R."/>
            <person name="Batzoglou S."/>
            <person name="Lee S.I."/>
            <person name="Basturkmen M."/>
            <person name="Spevak C.C."/>
            <person name="Clutterbuck J."/>
            <person name="Kapitonov V."/>
            <person name="Jurka J."/>
            <person name="Scazzocchio C."/>
            <person name="Farman M."/>
            <person name="Butler J."/>
            <person name="Purcell S."/>
            <person name="Harris S."/>
            <person name="Braus G.H."/>
            <person name="Draht O."/>
            <person name="Busch S."/>
            <person name="D'Enfert C."/>
            <person name="Bouchier C."/>
            <person name="Goldman G.H."/>
            <person name="Bell-Pedersen D."/>
            <person name="Griffiths-Jones S."/>
            <person name="Doonan J.H."/>
            <person name="Yu J."/>
            <person name="Vienken K."/>
            <person name="Pain A."/>
            <person name="Freitag M."/>
            <person name="Selker E.U."/>
            <person name="Archer D.B."/>
            <person name="Penalva M.A."/>
            <person name="Oakley B.R."/>
            <person name="Momany M."/>
            <person name="Tanaka T."/>
            <person name="Kumagai T."/>
            <person name="Asai K."/>
            <person name="Machida M."/>
            <person name="Nierman W.C."/>
            <person name="Denning D.W."/>
            <person name="Caddick M."/>
            <person name="Hynes M."/>
            <person name="Paoletti M."/>
            <person name="Fischer R."/>
            <person name="Miller B."/>
            <person name="Dyer P."/>
            <person name="Sachs M.S."/>
            <person name="Osmani S.A."/>
            <person name="Birren B.W."/>
        </authorList>
    </citation>
    <scope>NUCLEOTIDE SEQUENCE [LARGE SCALE GENOMIC DNA]</scope>
    <source>
        <strain evidence="4">FGSC A4 / ATCC 38163 / CBS 112.46 / NRRL 194 / M139</strain>
    </source>
</reference>
<feature type="signal peptide" evidence="2">
    <location>
        <begin position="1"/>
        <end position="29"/>
    </location>
</feature>
<evidence type="ECO:0000313" key="3">
    <source>
        <dbReference type="EMBL" id="CBF74035.1"/>
    </source>
</evidence>
<keyword evidence="1" id="KW-0812">Transmembrane</keyword>
<reference evidence="4" key="2">
    <citation type="journal article" date="2009" name="Fungal Genet. Biol.">
        <title>The 2008 update of the Aspergillus nidulans genome annotation: a community effort.</title>
        <authorList>
            <person name="Wortman J.R."/>
            <person name="Gilsenan J.M."/>
            <person name="Joardar V."/>
            <person name="Deegan J."/>
            <person name="Clutterbuck J."/>
            <person name="Andersen M.R."/>
            <person name="Archer D."/>
            <person name="Bencina M."/>
            <person name="Braus G."/>
            <person name="Coutinho P."/>
            <person name="von Dohren H."/>
            <person name="Doonan J."/>
            <person name="Driessen A.J."/>
            <person name="Durek P."/>
            <person name="Espeso E."/>
            <person name="Fekete E."/>
            <person name="Flipphi M."/>
            <person name="Estrada C.G."/>
            <person name="Geysens S."/>
            <person name="Goldman G."/>
            <person name="de Groot P.W."/>
            <person name="Hansen K."/>
            <person name="Harris S.D."/>
            <person name="Heinekamp T."/>
            <person name="Helmstaedt K."/>
            <person name="Henrissat B."/>
            <person name="Hofmann G."/>
            <person name="Homan T."/>
            <person name="Horio T."/>
            <person name="Horiuchi H."/>
            <person name="James S."/>
            <person name="Jones M."/>
            <person name="Karaffa L."/>
            <person name="Karanyi Z."/>
            <person name="Kato M."/>
            <person name="Keller N."/>
            <person name="Kelly D.E."/>
            <person name="Kiel J.A."/>
            <person name="Kim J.M."/>
            <person name="van der Klei I.J."/>
            <person name="Klis F.M."/>
            <person name="Kovalchuk A."/>
            <person name="Krasevec N."/>
            <person name="Kubicek C.P."/>
            <person name="Liu B."/>
            <person name="Maccabe A."/>
            <person name="Meyer V."/>
            <person name="Mirabito P."/>
            <person name="Miskei M."/>
            <person name="Mos M."/>
            <person name="Mullins J."/>
            <person name="Nelson D.R."/>
            <person name="Nielsen J."/>
            <person name="Oakley B.R."/>
            <person name="Osmani S.A."/>
            <person name="Pakula T."/>
            <person name="Paszewski A."/>
            <person name="Paulsen I."/>
            <person name="Pilsyk S."/>
            <person name="Pocsi I."/>
            <person name="Punt P.J."/>
            <person name="Ram A.F."/>
            <person name="Ren Q."/>
            <person name="Robellet X."/>
            <person name="Robson G."/>
            <person name="Seiboth B."/>
            <person name="van Solingen P."/>
            <person name="Specht T."/>
            <person name="Sun J."/>
            <person name="Taheri-Talesh N."/>
            <person name="Takeshita N."/>
            <person name="Ussery D."/>
            <person name="vanKuyk P.A."/>
            <person name="Visser H."/>
            <person name="van de Vondervoort P.J."/>
            <person name="de Vries R.P."/>
            <person name="Walton J."/>
            <person name="Xiang X."/>
            <person name="Xiong Y."/>
            <person name="Zeng A.P."/>
            <person name="Brandt B.W."/>
            <person name="Cornell M.J."/>
            <person name="van den Hondel C.A."/>
            <person name="Visser J."/>
            <person name="Oliver S.G."/>
            <person name="Turner G."/>
        </authorList>
    </citation>
    <scope>GENOME REANNOTATION</scope>
    <source>
        <strain evidence="4">FGSC A4 / ATCC 38163 / CBS 112.46 / NRRL 194 / M139</strain>
    </source>
</reference>
<feature type="transmembrane region" description="Helical" evidence="1">
    <location>
        <begin position="122"/>
        <end position="143"/>
    </location>
</feature>
<evidence type="ECO:0000313" key="4">
    <source>
        <dbReference type="Proteomes" id="UP000000560"/>
    </source>
</evidence>
<dbReference type="AlphaFoldDB" id="Q5AU56"/>
<dbReference type="GeneID" id="2869320"/>
<dbReference type="HOGENOM" id="CLU_383106_0_0_1"/>
<dbReference type="RefSeq" id="XP_681443.1">
    <property type="nucleotide sequence ID" value="XM_676351.1"/>
</dbReference>
<name>Q5AU56_EMENI</name>
<dbReference type="OMA" id="SGRSMKM"/>
<dbReference type="KEGG" id="ani:ANIA_08174"/>
<gene>
    <name evidence="3" type="ORF">ANIA_08174</name>
</gene>
<dbReference type="OrthoDB" id="3692311at2759"/>
<sequence>MSAAIALPLLNSIGCCLLLSVSNRRPVSPNPHLDSNAGSYSVGFKDIPQTMGVSQLNYPVALHCLGIRKGRGPMAVSLNSRDDMSSVPLQVEAPFKTTFSNRISVKARQDSGRTLRKPAGSIFALVFEGFLCLIALCFIGTHLTSKRPFLTTSLITEYGHVALALVALCIRNRPTGDSLGSAMEQAMRLGPTIYPILFAALLSRSLKSIGRYCAQRSVRMSKLWALMNTNATADPILHLVSMPASILVWGLLVLWIMSPLGGQSTIRLLYKANITNETHPELRYWDSGPLGNMFINVGIMEGNDGSWPLSMRDIYSASLMQSVSTKAGPLDQWGNVKIPRIEAGNESQVDSAGWMPIKKSLGAETFTSLFGMPIVGLSDMKKQGDLNLTIEATYVVLSEPSTYSTSNPRTLRFNNTVGDTTVTTCQVTQRMVEAFIECVDGSCEATKVRPSTTDLRDKNFTSFDYWAWIVLDMLTSVGSQKPQREVMWGVGSSVLFLNDSSSFLMQTGISGSQAEVNISNIDPELFSTRASILLNTGLQAFMAPTGFSGELPTNLSLYGVPHVPGRGLQAMANQTALDTFEYTVYAPPKQLLNMLNDLAPFVGASTNATFVRYTEVYRPDYVWAVILIISSVLLFGVGVAGICVRFKTFAPNMFDPVAALTYSNPYISLTGREYDPLDADERANLLGDKRVQIGEVDDYKGVKAVFGEAGYVTPLRLGIPYH</sequence>
<dbReference type="EMBL" id="BN001302">
    <property type="protein sequence ID" value="CBF74035.1"/>
    <property type="molecule type" value="Genomic_DNA"/>
</dbReference>
<protein>
    <submittedName>
        <fullName evidence="3">Uncharacterized protein</fullName>
    </submittedName>
</protein>
<evidence type="ECO:0000256" key="2">
    <source>
        <dbReference type="SAM" id="SignalP"/>
    </source>
</evidence>
<dbReference type="eggNOG" id="ENOG502RZ6R">
    <property type="taxonomic scope" value="Eukaryota"/>
</dbReference>
<keyword evidence="1" id="KW-0472">Membrane</keyword>
<feature type="transmembrane region" description="Helical" evidence="1">
    <location>
        <begin position="155"/>
        <end position="173"/>
    </location>
</feature>
<feature type="transmembrane region" description="Helical" evidence="1">
    <location>
        <begin position="621"/>
        <end position="644"/>
    </location>
</feature>
<proteinExistence type="predicted"/>
<accession>Q5AU56</accession>